<evidence type="ECO:0000313" key="1">
    <source>
        <dbReference type="Proteomes" id="UP000790787"/>
    </source>
</evidence>
<accession>A0AC58RP94</accession>
<proteinExistence type="predicted"/>
<dbReference type="Proteomes" id="UP000790787">
    <property type="component" value="Chromosome 7"/>
</dbReference>
<reference evidence="1" key="1">
    <citation type="journal article" date="2014" name="Nat. Commun.">
        <title>The tobacco genome sequence and its comparison with those of tomato and potato.</title>
        <authorList>
            <person name="Sierro N."/>
            <person name="Battey J.N."/>
            <person name="Ouadi S."/>
            <person name="Bakaher N."/>
            <person name="Bovet L."/>
            <person name="Willig A."/>
            <person name="Goepfert S."/>
            <person name="Peitsch M.C."/>
            <person name="Ivanov N.V."/>
        </authorList>
    </citation>
    <scope>NUCLEOTIDE SEQUENCE [LARGE SCALE GENOMIC DNA]</scope>
</reference>
<dbReference type="RefSeq" id="XP_075074549.1">
    <property type="nucleotide sequence ID" value="XM_075218448.1"/>
</dbReference>
<organism evidence="1 2">
    <name type="scientific">Nicotiana tabacum</name>
    <name type="common">Common tobacco</name>
    <dbReference type="NCBI Taxonomy" id="4097"/>
    <lineage>
        <taxon>Eukaryota</taxon>
        <taxon>Viridiplantae</taxon>
        <taxon>Streptophyta</taxon>
        <taxon>Embryophyta</taxon>
        <taxon>Tracheophyta</taxon>
        <taxon>Spermatophyta</taxon>
        <taxon>Magnoliopsida</taxon>
        <taxon>eudicotyledons</taxon>
        <taxon>Gunneridae</taxon>
        <taxon>Pentapetalae</taxon>
        <taxon>asterids</taxon>
        <taxon>lamiids</taxon>
        <taxon>Solanales</taxon>
        <taxon>Solanaceae</taxon>
        <taxon>Nicotianoideae</taxon>
        <taxon>Nicotianeae</taxon>
        <taxon>Nicotiana</taxon>
    </lineage>
</organism>
<name>A0AC58RP94_TOBAC</name>
<gene>
    <name evidence="2" type="primary">LOC142162133</name>
</gene>
<evidence type="ECO:0000313" key="2">
    <source>
        <dbReference type="RefSeq" id="XP_075074549.1"/>
    </source>
</evidence>
<keyword evidence="1" id="KW-1185">Reference proteome</keyword>
<protein>
    <submittedName>
        <fullName evidence="2">Secreted RxLR effector protein 161-like</fullName>
    </submittedName>
</protein>
<sequence length="208" mass="23764">MKDVPYTSVVGCLMYIQEHWAAAKKVMRYLQRTKDFMLVYKRVDDLDLLVYSDSDFAGCQDTMKSTSGYIFILGGGAISWKSEKQSITATSTMEAEFIAYFETASHAVWMKNFLTKLQIVNFISKPVTIFCDNSATVFFSKNNKRTRGFKHVSLKFLKVRDMVKEGDICIEHINTESILVDPLTKGLRPVVFNEYAKNMGILEPFDVL</sequence>
<reference evidence="2" key="2">
    <citation type="submission" date="2025-08" db="UniProtKB">
        <authorList>
            <consortium name="RefSeq"/>
        </authorList>
    </citation>
    <scope>IDENTIFICATION</scope>
    <source>
        <tissue evidence="2">Leaf</tissue>
    </source>
</reference>